<sequence length="236" mass="26393">MATEPKLCVDQWADEAALRAWVDAILVLVRSCVRCSTCHVLGGWSLDQGKTSEERSYKHTCRFVPTPPGTVAQEPKHKKISWRTFLNDILPVTVAGLDWSRSPQVDRVPNLAERVASARVQLRVFAKERDEERRLQNALGTLAVFQTRLHLLGMSATLSGSQMALTIVPPAEAISAVQASIDPEETSVEIAKVNFLQSIRNASKRWEEEYPDVTAALQDRHRQLALHWNLTTEDAS</sequence>
<accession>A0A8T8SFI3</accession>
<comment type="caution">
    <text evidence="1">The sequence shown here is derived from an EMBL/GenBank/DDBJ whole genome shotgun (WGS) entry which is preliminary data.</text>
</comment>
<gene>
    <name evidence="1" type="ORF">A4X13_0g8290</name>
</gene>
<reference evidence="1" key="1">
    <citation type="submission" date="2016-04" db="EMBL/GenBank/DDBJ databases">
        <authorList>
            <person name="Nguyen H.D."/>
            <person name="Samba Siva P."/>
            <person name="Cullis J."/>
            <person name="Levesque C.A."/>
            <person name="Hambleton S."/>
        </authorList>
    </citation>
    <scope>NUCLEOTIDE SEQUENCE</scope>
    <source>
        <strain evidence="1">DAOMC 236416</strain>
    </source>
</reference>
<keyword evidence="2" id="KW-1185">Reference proteome</keyword>
<dbReference type="AlphaFoldDB" id="A0A8T8SFI3"/>
<dbReference type="Proteomes" id="UP000077521">
    <property type="component" value="Unassembled WGS sequence"/>
</dbReference>
<reference evidence="1" key="2">
    <citation type="journal article" date="2019" name="IMA Fungus">
        <title>Genome sequencing and comparison of five Tilletia species to identify candidate genes for the detection of regulated species infecting wheat.</title>
        <authorList>
            <person name="Nguyen H.D.T."/>
            <person name="Sultana T."/>
            <person name="Kesanakurti P."/>
            <person name="Hambleton S."/>
        </authorList>
    </citation>
    <scope>NUCLEOTIDE SEQUENCE</scope>
    <source>
        <strain evidence="1">DAOMC 236416</strain>
    </source>
</reference>
<evidence type="ECO:0000313" key="2">
    <source>
        <dbReference type="Proteomes" id="UP000077521"/>
    </source>
</evidence>
<organism evidence="1 2">
    <name type="scientific">Tilletia indica</name>
    <dbReference type="NCBI Taxonomy" id="43049"/>
    <lineage>
        <taxon>Eukaryota</taxon>
        <taxon>Fungi</taxon>
        <taxon>Dikarya</taxon>
        <taxon>Basidiomycota</taxon>
        <taxon>Ustilaginomycotina</taxon>
        <taxon>Exobasidiomycetes</taxon>
        <taxon>Tilletiales</taxon>
        <taxon>Tilletiaceae</taxon>
        <taxon>Tilletia</taxon>
    </lineage>
</organism>
<name>A0A8T8SFI3_9BASI</name>
<proteinExistence type="predicted"/>
<dbReference type="EMBL" id="LWDF02001365">
    <property type="protein sequence ID" value="KAE8239006.1"/>
    <property type="molecule type" value="Genomic_DNA"/>
</dbReference>
<protein>
    <submittedName>
        <fullName evidence="1">Uncharacterized protein</fullName>
    </submittedName>
</protein>
<evidence type="ECO:0000313" key="1">
    <source>
        <dbReference type="EMBL" id="KAE8239006.1"/>
    </source>
</evidence>